<reference evidence="1 2" key="1">
    <citation type="journal article" date="2011" name="Science">
        <title>The ecoresponsive genome of Daphnia pulex.</title>
        <authorList>
            <person name="Colbourne J.K."/>
            <person name="Pfrender M.E."/>
            <person name="Gilbert D."/>
            <person name="Thomas W.K."/>
            <person name="Tucker A."/>
            <person name="Oakley T.H."/>
            <person name="Tokishita S."/>
            <person name="Aerts A."/>
            <person name="Arnold G.J."/>
            <person name="Basu M.K."/>
            <person name="Bauer D.J."/>
            <person name="Caceres C.E."/>
            <person name="Carmel L."/>
            <person name="Casola C."/>
            <person name="Choi J.H."/>
            <person name="Detter J.C."/>
            <person name="Dong Q."/>
            <person name="Dusheyko S."/>
            <person name="Eads B.D."/>
            <person name="Frohlich T."/>
            <person name="Geiler-Samerotte K.A."/>
            <person name="Gerlach D."/>
            <person name="Hatcher P."/>
            <person name="Jogdeo S."/>
            <person name="Krijgsveld J."/>
            <person name="Kriventseva E.V."/>
            <person name="Kultz D."/>
            <person name="Laforsch C."/>
            <person name="Lindquist E."/>
            <person name="Lopez J."/>
            <person name="Manak J.R."/>
            <person name="Muller J."/>
            <person name="Pangilinan J."/>
            <person name="Patwardhan R.P."/>
            <person name="Pitluck S."/>
            <person name="Pritham E.J."/>
            <person name="Rechtsteiner A."/>
            <person name="Rho M."/>
            <person name="Rogozin I.B."/>
            <person name="Sakarya O."/>
            <person name="Salamov A."/>
            <person name="Schaack S."/>
            <person name="Shapiro H."/>
            <person name="Shiga Y."/>
            <person name="Skalitzky C."/>
            <person name="Smith Z."/>
            <person name="Souvorov A."/>
            <person name="Sung W."/>
            <person name="Tang Z."/>
            <person name="Tsuchiya D."/>
            <person name="Tu H."/>
            <person name="Vos H."/>
            <person name="Wang M."/>
            <person name="Wolf Y.I."/>
            <person name="Yamagata H."/>
            <person name="Yamada T."/>
            <person name="Ye Y."/>
            <person name="Shaw J.R."/>
            <person name="Andrews J."/>
            <person name="Crease T.J."/>
            <person name="Tang H."/>
            <person name="Lucas S.M."/>
            <person name="Robertson H.M."/>
            <person name="Bork P."/>
            <person name="Koonin E.V."/>
            <person name="Zdobnov E.M."/>
            <person name="Grigoriev I.V."/>
            <person name="Lynch M."/>
            <person name="Boore J.L."/>
        </authorList>
    </citation>
    <scope>NUCLEOTIDE SEQUENCE [LARGE SCALE GENOMIC DNA]</scope>
</reference>
<name>E9GA85_DAPPU</name>
<dbReference type="AlphaFoldDB" id="E9GA85"/>
<organism evidence="1 2">
    <name type="scientific">Daphnia pulex</name>
    <name type="common">Water flea</name>
    <dbReference type="NCBI Taxonomy" id="6669"/>
    <lineage>
        <taxon>Eukaryota</taxon>
        <taxon>Metazoa</taxon>
        <taxon>Ecdysozoa</taxon>
        <taxon>Arthropoda</taxon>
        <taxon>Crustacea</taxon>
        <taxon>Branchiopoda</taxon>
        <taxon>Diplostraca</taxon>
        <taxon>Cladocera</taxon>
        <taxon>Anomopoda</taxon>
        <taxon>Daphniidae</taxon>
        <taxon>Daphnia</taxon>
    </lineage>
</organism>
<sequence>MNCPGDYNGKISNYIANLKNFQVARIDPASVIFMTYGLDAIKETDKETGEKIWGIPKNFTIFSGQQMLDRIEECRTPYGYRIPKSEEATIDGFITSAPNHAATRKTRNTNRTIQEKYTKKQ</sequence>
<keyword evidence="2" id="KW-1185">Reference proteome</keyword>
<evidence type="ECO:0000313" key="1">
    <source>
        <dbReference type="EMBL" id="EFX83699.1"/>
    </source>
</evidence>
<dbReference type="EMBL" id="GL732536">
    <property type="protein sequence ID" value="EFX83699.1"/>
    <property type="molecule type" value="Genomic_DNA"/>
</dbReference>
<accession>E9GA85</accession>
<dbReference type="Proteomes" id="UP000000305">
    <property type="component" value="Unassembled WGS sequence"/>
</dbReference>
<gene>
    <name evidence="1" type="ORF">DAPPUDRAFT_315607</name>
</gene>
<dbReference type="PhylomeDB" id="E9GA85"/>
<dbReference type="KEGG" id="dpx:DAPPUDRAFT_315607"/>
<protein>
    <submittedName>
        <fullName evidence="1">Uncharacterized protein</fullName>
    </submittedName>
</protein>
<evidence type="ECO:0000313" key="2">
    <source>
        <dbReference type="Proteomes" id="UP000000305"/>
    </source>
</evidence>
<dbReference type="HOGENOM" id="CLU_159525_0_0_1"/>
<proteinExistence type="predicted"/>
<dbReference type="InParanoid" id="E9GA85"/>